<dbReference type="STRING" id="261594.GBAA_2104"/>
<dbReference type="Proteomes" id="UP000222851">
    <property type="component" value="Unassembled WGS sequence"/>
</dbReference>
<sequence length="71" mass="8492">MMKKECIVCGGEEFFSSTLYARTKQDWAYAPNMYRFEKVFIEHRDEENYPVFQEITAKHCCGCGHIMLYHE</sequence>
<dbReference type="AlphaFoldDB" id="A0A0F7RCV4"/>
<organism evidence="1 2">
    <name type="scientific">Bacillus anthracis</name>
    <name type="common">anthrax bacterium</name>
    <dbReference type="NCBI Taxonomy" id="1392"/>
    <lineage>
        <taxon>Bacteria</taxon>
        <taxon>Bacillati</taxon>
        <taxon>Bacillota</taxon>
        <taxon>Bacilli</taxon>
        <taxon>Bacillales</taxon>
        <taxon>Bacillaceae</taxon>
        <taxon>Bacillus</taxon>
        <taxon>Bacillus cereus group</taxon>
    </lineage>
</organism>
<evidence type="ECO:0000313" key="1">
    <source>
        <dbReference type="EMBL" id="PFL68805.1"/>
    </source>
</evidence>
<dbReference type="EMBL" id="NUXH01000048">
    <property type="protein sequence ID" value="PFL68805.1"/>
    <property type="molecule type" value="Genomic_DNA"/>
</dbReference>
<proteinExistence type="predicted"/>
<comment type="caution">
    <text evidence="1">The sequence shown here is derived from an EMBL/GenBank/DDBJ whole genome shotgun (WGS) entry which is preliminary data.</text>
</comment>
<accession>A0A0F7RCV4</accession>
<gene>
    <name evidence="1" type="ORF">COJ30_12710</name>
</gene>
<name>A0A0F7RCV4_BACAN</name>
<evidence type="ECO:0000313" key="2">
    <source>
        <dbReference type="Proteomes" id="UP000222851"/>
    </source>
</evidence>
<reference evidence="1 2" key="1">
    <citation type="submission" date="2017-09" db="EMBL/GenBank/DDBJ databases">
        <title>Large-scale bioinformatics analysis of Bacillus genomes uncovers conserved roles of natural products in bacterial physiology.</title>
        <authorList>
            <consortium name="Agbiome Team Llc"/>
            <person name="Bleich R.M."/>
            <person name="Grubbs K.J."/>
            <person name="Santa Maria K.C."/>
            <person name="Allen S.E."/>
            <person name="Farag S."/>
            <person name="Shank E.A."/>
            <person name="Bowers A."/>
        </authorList>
    </citation>
    <scope>NUCLEOTIDE SEQUENCE [LARGE SCALE GENOMIC DNA]</scope>
    <source>
        <strain evidence="1 2">AFS081271</strain>
    </source>
</reference>
<protein>
    <submittedName>
        <fullName evidence="1">Uncharacterized protein</fullName>
    </submittedName>
</protein>